<dbReference type="OrthoDB" id="6862397at2"/>
<reference evidence="1 2" key="1">
    <citation type="journal article" date="2015" name="Genome Announc.">
        <title>Genome Sequence of 'Candidatus Thioglobus singularis' Strain PS1, a Mixotroph from the SUP05 Clade of Marine Gammaproteobacteria.</title>
        <authorList>
            <person name="Marshall K.T."/>
            <person name="Morris R.M."/>
        </authorList>
    </citation>
    <scope>NUCLEOTIDE SEQUENCE [LARGE SCALE GENOMIC DNA]</scope>
    <source>
        <strain evidence="1 2">PS1</strain>
    </source>
</reference>
<evidence type="ECO:0000313" key="1">
    <source>
        <dbReference type="EMBL" id="ALE01404.1"/>
    </source>
</evidence>
<evidence type="ECO:0008006" key="3">
    <source>
        <dbReference type="Google" id="ProtNLM"/>
    </source>
</evidence>
<organism evidence="1 2">
    <name type="scientific">Candidatus Pseudothioglobus singularis PS1</name>
    <dbReference type="NCBI Taxonomy" id="1125411"/>
    <lineage>
        <taxon>Bacteria</taxon>
        <taxon>Pseudomonadati</taxon>
        <taxon>Pseudomonadota</taxon>
        <taxon>Gammaproteobacteria</taxon>
        <taxon>Candidatus Pseudothioglobaceae</taxon>
        <taxon>Candidatus Pseudothioglobus</taxon>
    </lineage>
</organism>
<dbReference type="EMBL" id="CP006911">
    <property type="protein sequence ID" value="ALE01404.1"/>
    <property type="molecule type" value="Genomic_DNA"/>
</dbReference>
<evidence type="ECO:0000313" key="2">
    <source>
        <dbReference type="Proteomes" id="UP000068905"/>
    </source>
</evidence>
<dbReference type="KEGG" id="tsn:W908_01545"/>
<keyword evidence="2" id="KW-1185">Reference proteome</keyword>
<name>A0A0M4M1P7_9GAMM</name>
<dbReference type="AlphaFoldDB" id="A0A0M4M1P7"/>
<accession>A0A0M4M1P7</accession>
<protein>
    <recommendedName>
        <fullName evidence="3">DUF2889 domain-containing protein</fullName>
    </recommendedName>
</protein>
<sequence>MLSKPAKRDLKHNRTIKGKGYKREDGLWDIEVFLIDSKTYSFENMHRGYISSGEPLHDMAVRLTLNDERKIIDIEAVINASPYNICPQAVENCQKLKGEHLIAGFNRKVIKTMGGEKGCRHITDLLAYAGTIAYQTLWKEKTGGEAKTITEEEAKSIEKKFANSCFAFKKDGEVYNQYKEILIGKLENS</sequence>
<dbReference type="Proteomes" id="UP000068905">
    <property type="component" value="Chromosome"/>
</dbReference>
<dbReference type="PATRIC" id="fig|1125411.7.peg.304"/>
<dbReference type="Pfam" id="PF11136">
    <property type="entry name" value="DUF2889"/>
    <property type="match status" value="1"/>
</dbReference>
<dbReference type="RefSeq" id="WP_053819659.1">
    <property type="nucleotide sequence ID" value="NZ_CP006911.1"/>
</dbReference>
<dbReference type="InterPro" id="IPR021312">
    <property type="entry name" value="DUF2889"/>
</dbReference>
<gene>
    <name evidence="1" type="ORF">W908_01545</name>
</gene>
<proteinExistence type="predicted"/>
<dbReference type="STRING" id="1125411.W908_01545"/>